<organism evidence="2 3">
    <name type="scientific">Streptomyces griseoviridis</name>
    <dbReference type="NCBI Taxonomy" id="45398"/>
    <lineage>
        <taxon>Bacteria</taxon>
        <taxon>Bacillati</taxon>
        <taxon>Actinomycetota</taxon>
        <taxon>Actinomycetes</taxon>
        <taxon>Kitasatosporales</taxon>
        <taxon>Streptomycetaceae</taxon>
        <taxon>Streptomyces</taxon>
    </lineage>
</organism>
<reference evidence="2 3" key="1">
    <citation type="submission" date="2023-07" db="EMBL/GenBank/DDBJ databases">
        <title>Sequencing the genomes of 1000 actinobacteria strains.</title>
        <authorList>
            <person name="Klenk H.-P."/>
        </authorList>
    </citation>
    <scope>NUCLEOTIDE SEQUENCE [LARGE SCALE GENOMIC DNA]</scope>
    <source>
        <strain evidence="2 3">DSM 40229</strain>
    </source>
</reference>
<feature type="compositionally biased region" description="Pro residues" evidence="1">
    <location>
        <begin position="33"/>
        <end position="45"/>
    </location>
</feature>
<evidence type="ECO:0000313" key="2">
    <source>
        <dbReference type="EMBL" id="MDP9681193.1"/>
    </source>
</evidence>
<protein>
    <recommendedName>
        <fullName evidence="4">Lipoprotein</fullName>
    </recommendedName>
</protein>
<dbReference type="GeneID" id="91550634"/>
<name>A0ABT9LC57_STRGD</name>
<dbReference type="Proteomes" id="UP001231675">
    <property type="component" value="Unassembled WGS sequence"/>
</dbReference>
<dbReference type="PROSITE" id="PS51257">
    <property type="entry name" value="PROKAR_LIPOPROTEIN"/>
    <property type="match status" value="1"/>
</dbReference>
<proteinExistence type="predicted"/>
<feature type="region of interest" description="Disordered" evidence="1">
    <location>
        <begin position="28"/>
        <end position="54"/>
    </location>
</feature>
<keyword evidence="3" id="KW-1185">Reference proteome</keyword>
<dbReference type="RefSeq" id="WP_189425046.1">
    <property type="nucleotide sequence ID" value="NZ_BMSM01000045.1"/>
</dbReference>
<evidence type="ECO:0000256" key="1">
    <source>
        <dbReference type="SAM" id="MobiDB-lite"/>
    </source>
</evidence>
<comment type="caution">
    <text evidence="2">The sequence shown here is derived from an EMBL/GenBank/DDBJ whole genome shotgun (WGS) entry which is preliminary data.</text>
</comment>
<gene>
    <name evidence="2" type="ORF">J2S47_001695</name>
</gene>
<dbReference type="EMBL" id="JAURUD010000001">
    <property type="protein sequence ID" value="MDP9681193.1"/>
    <property type="molecule type" value="Genomic_DNA"/>
</dbReference>
<evidence type="ECO:0000313" key="3">
    <source>
        <dbReference type="Proteomes" id="UP001231675"/>
    </source>
</evidence>
<sequence>MGRAGAPWPGAAKGGSVRAALLAGVLAAGCGPTGPPPAPASPSAPSPSASLSPGDLCTRVVAPWARELLAGGDTYGDYQSMGLSNRQHDVLREVVDAARAVRDERGDDAAVRSADRLARERCAARYRDGGPSEGPWQR</sequence>
<evidence type="ECO:0008006" key="4">
    <source>
        <dbReference type="Google" id="ProtNLM"/>
    </source>
</evidence>
<accession>A0ABT9LC57</accession>